<gene>
    <name evidence="2" type="ORF">SAMN05216223_118121</name>
</gene>
<dbReference type="OrthoDB" id="8156917at2"/>
<dbReference type="RefSeq" id="WP_103889385.1">
    <property type="nucleotide sequence ID" value="NZ_FNVU01000018.1"/>
</dbReference>
<evidence type="ECO:0008006" key="4">
    <source>
        <dbReference type="Google" id="ProtNLM"/>
    </source>
</evidence>
<keyword evidence="3" id="KW-1185">Reference proteome</keyword>
<dbReference type="PANTHER" id="PTHR23026:SF123">
    <property type="entry name" value="NAD(P)H NITROREDUCTASE RV3131-RELATED"/>
    <property type="match status" value="1"/>
</dbReference>
<dbReference type="InterPro" id="IPR000415">
    <property type="entry name" value="Nitroreductase-like"/>
</dbReference>
<evidence type="ECO:0000256" key="1">
    <source>
        <dbReference type="SAM" id="MobiDB-lite"/>
    </source>
</evidence>
<feature type="region of interest" description="Disordered" evidence="1">
    <location>
        <begin position="194"/>
        <end position="213"/>
    </location>
</feature>
<dbReference type="AlphaFoldDB" id="A0A1H6DQE2"/>
<dbReference type="Proteomes" id="UP000236754">
    <property type="component" value="Unassembled WGS sequence"/>
</dbReference>
<dbReference type="GO" id="GO:0016491">
    <property type="term" value="F:oxidoreductase activity"/>
    <property type="evidence" value="ECO:0007669"/>
    <property type="project" value="InterPro"/>
</dbReference>
<accession>A0A1H6DQE2</accession>
<sequence length="328" mass="36203">MATKALDARTLDTLISAAVAAPSIHNSQPWRYRLDPDTRTIEVYAMPERRLPHTDPDGRALHLSVGAAVLNLRVAVAHFGWTPVVRLLPRPAVPDHLASVRLAGRPPGGDAFEENLYEALWRRHSSRFPFSDRPVPVRLVDELAGAAAREGARLIRPSPAETSRILELTAEAAWYESADAQRRVESRSWIRDEGSDGVPASALGPRDEAGRMPVRDFSAPPSVHRPDPAAFESHPVVTVLSTARDTPEEWLRAGQALERTLLLATAHDLRASLLHQALEWDDLRWALNDPRGGIGHVQMLIRVGYGPEGPPTSRLPVRDVLEPPRWPA</sequence>
<evidence type="ECO:0000313" key="2">
    <source>
        <dbReference type="EMBL" id="SEG87582.1"/>
    </source>
</evidence>
<proteinExistence type="predicted"/>
<protein>
    <recommendedName>
        <fullName evidence="4">Nitroreductase family protein</fullName>
    </recommendedName>
</protein>
<evidence type="ECO:0000313" key="3">
    <source>
        <dbReference type="Proteomes" id="UP000236754"/>
    </source>
</evidence>
<reference evidence="2 3" key="1">
    <citation type="submission" date="2016-10" db="EMBL/GenBank/DDBJ databases">
        <authorList>
            <person name="de Groot N.N."/>
        </authorList>
    </citation>
    <scope>NUCLEOTIDE SEQUENCE [LARGE SCALE GENOMIC DNA]</scope>
    <source>
        <strain evidence="2 3">CGMCC 4.2023</strain>
    </source>
</reference>
<organism evidence="2 3">
    <name type="scientific">Actinacidiphila yanglinensis</name>
    <dbReference type="NCBI Taxonomy" id="310779"/>
    <lineage>
        <taxon>Bacteria</taxon>
        <taxon>Bacillati</taxon>
        <taxon>Actinomycetota</taxon>
        <taxon>Actinomycetes</taxon>
        <taxon>Kitasatosporales</taxon>
        <taxon>Streptomycetaceae</taxon>
        <taxon>Actinacidiphila</taxon>
    </lineage>
</organism>
<dbReference type="SUPFAM" id="SSF55469">
    <property type="entry name" value="FMN-dependent nitroreductase-like"/>
    <property type="match status" value="2"/>
</dbReference>
<dbReference type="EMBL" id="FNVU01000018">
    <property type="protein sequence ID" value="SEG87582.1"/>
    <property type="molecule type" value="Genomic_DNA"/>
</dbReference>
<dbReference type="InterPro" id="IPR050627">
    <property type="entry name" value="Nitroreductase/BluB"/>
</dbReference>
<dbReference type="NCBIfam" id="NF047509">
    <property type="entry name" value="Rv3131_FMN_oxido"/>
    <property type="match status" value="1"/>
</dbReference>
<name>A0A1H6DQE2_9ACTN</name>
<dbReference type="Gene3D" id="3.40.109.10">
    <property type="entry name" value="NADH Oxidase"/>
    <property type="match status" value="1"/>
</dbReference>
<dbReference type="PANTHER" id="PTHR23026">
    <property type="entry name" value="NADPH NITROREDUCTASE"/>
    <property type="match status" value="1"/>
</dbReference>